<dbReference type="GO" id="GO:0016020">
    <property type="term" value="C:membrane"/>
    <property type="evidence" value="ECO:0007669"/>
    <property type="project" value="TreeGrafter"/>
</dbReference>
<feature type="domain" description="Molybdopterin dinucleotide-binding" evidence="10">
    <location>
        <begin position="413"/>
        <end position="519"/>
    </location>
</feature>
<keyword evidence="3" id="KW-0004">4Fe-4S</keyword>
<dbReference type="EMBL" id="FQZV01000025">
    <property type="protein sequence ID" value="SHJ43605.1"/>
    <property type="molecule type" value="Genomic_DNA"/>
</dbReference>
<evidence type="ECO:0000256" key="4">
    <source>
        <dbReference type="ARBA" id="ARBA00022505"/>
    </source>
</evidence>
<evidence type="ECO:0000256" key="6">
    <source>
        <dbReference type="ARBA" id="ARBA00023002"/>
    </source>
</evidence>
<dbReference type="PANTHER" id="PTHR43105">
    <property type="entry name" value="RESPIRATORY NITRATE REDUCTASE"/>
    <property type="match status" value="1"/>
</dbReference>
<dbReference type="GO" id="GO:0051539">
    <property type="term" value="F:4 iron, 4 sulfur cluster binding"/>
    <property type="evidence" value="ECO:0007669"/>
    <property type="project" value="UniProtKB-KW"/>
</dbReference>
<dbReference type="GO" id="GO:0003954">
    <property type="term" value="F:NADH dehydrogenase activity"/>
    <property type="evidence" value="ECO:0007669"/>
    <property type="project" value="TreeGrafter"/>
</dbReference>
<proteinExistence type="predicted"/>
<protein>
    <submittedName>
        <fullName evidence="11">Formate dehydrogenase, alpha subunit</fullName>
    </submittedName>
</protein>
<dbReference type="Proteomes" id="UP000184536">
    <property type="component" value="Unassembled WGS sequence"/>
</dbReference>
<dbReference type="GO" id="GO:0043546">
    <property type="term" value="F:molybdopterin cofactor binding"/>
    <property type="evidence" value="ECO:0007669"/>
    <property type="project" value="InterPro"/>
</dbReference>
<keyword evidence="7" id="KW-0408">Iron</keyword>
<evidence type="ECO:0000256" key="7">
    <source>
        <dbReference type="ARBA" id="ARBA00023004"/>
    </source>
</evidence>
<dbReference type="GO" id="GO:0015942">
    <property type="term" value="P:formate metabolic process"/>
    <property type="evidence" value="ECO:0007669"/>
    <property type="project" value="InterPro"/>
</dbReference>
<dbReference type="GO" id="GO:0022904">
    <property type="term" value="P:respiratory electron transport chain"/>
    <property type="evidence" value="ECO:0007669"/>
    <property type="project" value="TreeGrafter"/>
</dbReference>
<dbReference type="Pfam" id="PF00384">
    <property type="entry name" value="Molybdopterin"/>
    <property type="match status" value="1"/>
</dbReference>
<keyword evidence="4" id="KW-0500">Molybdenum</keyword>
<dbReference type="Gene3D" id="3.40.50.740">
    <property type="match status" value="1"/>
</dbReference>
<dbReference type="FunFam" id="2.40.40.20:FF:000005">
    <property type="entry name" value="Periplasmic nitrate reductase"/>
    <property type="match status" value="1"/>
</dbReference>
<dbReference type="InterPro" id="IPR006657">
    <property type="entry name" value="MoPterin_dinucl-bd_dom"/>
</dbReference>
<evidence type="ECO:0000259" key="10">
    <source>
        <dbReference type="Pfam" id="PF01568"/>
    </source>
</evidence>
<dbReference type="InterPro" id="IPR006656">
    <property type="entry name" value="Mopterin_OxRdtase"/>
</dbReference>
<organism evidence="11 12">
    <name type="scientific">Geosporobacter subterraneus DSM 17957</name>
    <dbReference type="NCBI Taxonomy" id="1121919"/>
    <lineage>
        <taxon>Bacteria</taxon>
        <taxon>Bacillati</taxon>
        <taxon>Bacillota</taxon>
        <taxon>Clostridia</taxon>
        <taxon>Peptostreptococcales</taxon>
        <taxon>Thermotaleaceae</taxon>
        <taxon>Geosporobacter</taxon>
    </lineage>
</organism>
<dbReference type="Gene3D" id="3.40.228.10">
    <property type="entry name" value="Dimethylsulfoxide Reductase, domain 2"/>
    <property type="match status" value="1"/>
</dbReference>
<sequence length="543" mass="60165">MTNSINEVLDTNVIFVTGSNTTESHPVIGAKIRQAVQRGAKLIVAEPRKIDLAKDAEVFIQIKPGTNVALFNGMMHVILEEGLHNKDFIAERTENFEALEKMLKAYTPERAAEICEVDAEDIRRAARLYAQADKASIFYCMGITQHTNGVNNVMSISNLAMLCGQIGRESTGVNPLRGQNNVQGACDMGALPNVYPGYQPVNKPEITEKFEKAWGTGLSEKPGLTVSEIMNAAGHGDIKFLYIMGENPMVSDPDTTHVKHALEHTEFLVVQDIFMTETAQFAHVVLPAAAFAEKDGTFSNTERRVQRVRKAVEPVGHAKPDWKILMELMNHLGYQKMYRHPEEIMEEIASVTPSYGGITYERIDEKGIQWPCPTPDHPGTKFLHKGSFARGKGQFMSLEHKPSAEEVDPDYPLLLTTGRILYHYHTRTMTGKVDGLNRIAPESFIEIHPHTAAGLKIQNGEYVRVSSRRGSIVTKVKVVDTIEKKVVFMPFHYAIGAANMLTNTALDPTCKTPELKVCAVVVEKLSQTELDSLRSYAAAGFIG</sequence>
<dbReference type="SUPFAM" id="SSF53706">
    <property type="entry name" value="Formate dehydrogenase/DMSO reductase, domains 1-3"/>
    <property type="match status" value="1"/>
</dbReference>
<dbReference type="GO" id="GO:0046872">
    <property type="term" value="F:metal ion binding"/>
    <property type="evidence" value="ECO:0007669"/>
    <property type="project" value="UniProtKB-KW"/>
</dbReference>
<dbReference type="InterPro" id="IPR006478">
    <property type="entry name" value="Formate_DH_asu"/>
</dbReference>
<dbReference type="PANTHER" id="PTHR43105:SF14">
    <property type="entry name" value="FORMATE DEHYDROGENASE H"/>
    <property type="match status" value="1"/>
</dbReference>
<feature type="domain" description="Molybdopterin oxidoreductase" evidence="9">
    <location>
        <begin position="1"/>
        <end position="329"/>
    </location>
</feature>
<dbReference type="CDD" id="cd02790">
    <property type="entry name" value="MopB_CT_Formate-Dh_H"/>
    <property type="match status" value="1"/>
</dbReference>
<dbReference type="InterPro" id="IPR009010">
    <property type="entry name" value="Asp_de-COase-like_dom_sf"/>
</dbReference>
<dbReference type="AlphaFoldDB" id="A0A1M6JA69"/>
<evidence type="ECO:0000256" key="3">
    <source>
        <dbReference type="ARBA" id="ARBA00022485"/>
    </source>
</evidence>
<dbReference type="Pfam" id="PF01568">
    <property type="entry name" value="Molydop_binding"/>
    <property type="match status" value="1"/>
</dbReference>
<evidence type="ECO:0000313" key="11">
    <source>
        <dbReference type="EMBL" id="SHJ43605.1"/>
    </source>
</evidence>
<keyword evidence="12" id="KW-1185">Reference proteome</keyword>
<dbReference type="InterPro" id="IPR041925">
    <property type="entry name" value="CT_Formate-Dh_H"/>
</dbReference>
<keyword evidence="5" id="KW-0479">Metal-binding</keyword>
<evidence type="ECO:0000259" key="9">
    <source>
        <dbReference type="Pfam" id="PF00384"/>
    </source>
</evidence>
<evidence type="ECO:0000256" key="2">
    <source>
        <dbReference type="ARBA" id="ARBA00001966"/>
    </source>
</evidence>
<reference evidence="12" key="1">
    <citation type="submission" date="2016-11" db="EMBL/GenBank/DDBJ databases">
        <authorList>
            <person name="Varghese N."/>
            <person name="Submissions S."/>
        </authorList>
    </citation>
    <scope>NUCLEOTIDE SEQUENCE [LARGE SCALE GENOMIC DNA]</scope>
    <source>
        <strain evidence="12">DSM 17957</strain>
    </source>
</reference>
<dbReference type="STRING" id="1121919.SAMN02745975_02078"/>
<dbReference type="GO" id="GO:0008863">
    <property type="term" value="F:formate dehydrogenase (NAD+) activity"/>
    <property type="evidence" value="ECO:0007669"/>
    <property type="project" value="InterPro"/>
</dbReference>
<comment type="cofactor">
    <cofactor evidence="2">
        <name>[4Fe-4S] cluster</name>
        <dbReference type="ChEBI" id="CHEBI:49883"/>
    </cofactor>
</comment>
<evidence type="ECO:0000256" key="5">
    <source>
        <dbReference type="ARBA" id="ARBA00022723"/>
    </source>
</evidence>
<name>A0A1M6JA69_9FIRM</name>
<dbReference type="SUPFAM" id="SSF50692">
    <property type="entry name" value="ADC-like"/>
    <property type="match status" value="1"/>
</dbReference>
<dbReference type="Gene3D" id="2.40.40.20">
    <property type="match status" value="1"/>
</dbReference>
<evidence type="ECO:0000256" key="8">
    <source>
        <dbReference type="ARBA" id="ARBA00023014"/>
    </source>
</evidence>
<evidence type="ECO:0000313" key="12">
    <source>
        <dbReference type="Proteomes" id="UP000184536"/>
    </source>
</evidence>
<keyword evidence="8" id="KW-0411">Iron-sulfur</keyword>
<dbReference type="InterPro" id="IPR050123">
    <property type="entry name" value="Prok_molybdopt-oxidoreductase"/>
</dbReference>
<accession>A0A1M6JA69</accession>
<gene>
    <name evidence="11" type="ORF">SAMN02745975_02078</name>
</gene>
<keyword evidence="6" id="KW-0560">Oxidoreductase</keyword>
<evidence type="ECO:0000256" key="1">
    <source>
        <dbReference type="ARBA" id="ARBA00001942"/>
    </source>
</evidence>
<dbReference type="NCBIfam" id="TIGR01591">
    <property type="entry name" value="Fdh-alpha"/>
    <property type="match status" value="1"/>
</dbReference>
<comment type="cofactor">
    <cofactor evidence="1">
        <name>Mo-bis(molybdopterin guanine dinucleotide)</name>
        <dbReference type="ChEBI" id="CHEBI:60539"/>
    </cofactor>
</comment>